<keyword evidence="3" id="KW-1185">Reference proteome</keyword>
<feature type="region of interest" description="Disordered" evidence="1">
    <location>
        <begin position="63"/>
        <end position="90"/>
    </location>
</feature>
<dbReference type="EMBL" id="JBBPBM010000020">
    <property type="protein sequence ID" value="KAK8552582.1"/>
    <property type="molecule type" value="Genomic_DNA"/>
</dbReference>
<feature type="compositionally biased region" description="Basic and acidic residues" evidence="1">
    <location>
        <begin position="115"/>
        <end position="127"/>
    </location>
</feature>
<proteinExistence type="predicted"/>
<evidence type="ECO:0000256" key="1">
    <source>
        <dbReference type="SAM" id="MobiDB-lite"/>
    </source>
</evidence>
<reference evidence="2 3" key="1">
    <citation type="journal article" date="2024" name="G3 (Bethesda)">
        <title>Genome assembly of Hibiscus sabdariffa L. provides insights into metabolisms of medicinal natural products.</title>
        <authorList>
            <person name="Kim T."/>
        </authorList>
    </citation>
    <scope>NUCLEOTIDE SEQUENCE [LARGE SCALE GENOMIC DNA]</scope>
    <source>
        <strain evidence="2">TK-2024</strain>
        <tissue evidence="2">Old leaves</tissue>
    </source>
</reference>
<dbReference type="Proteomes" id="UP001472677">
    <property type="component" value="Unassembled WGS sequence"/>
</dbReference>
<evidence type="ECO:0000313" key="3">
    <source>
        <dbReference type="Proteomes" id="UP001472677"/>
    </source>
</evidence>
<evidence type="ECO:0000313" key="2">
    <source>
        <dbReference type="EMBL" id="KAK8552582.1"/>
    </source>
</evidence>
<accession>A0ABR2E6F2</accession>
<sequence length="249" mass="27681">MEKYKIPKLVLETKGECPQQADMEALELNEDQSINEKIKKHSLVEIKGRKKYGRNLNEQIQDESVYNKGDASKVNKQVKEDDPKAQLPNGIFPAIISGSLEDQAGTREKRDAFNASDSKFHAGKENVDDPSPPINAQIEELTSQTDKEIKDKIEINDDYDSPPSDDAKSATLGSLICNTFEKCSVTNKRKREELEGDDELEIFSCFKRKALQVAINKDIFQIGPGNWSDSGVGKPGGWSFAGQNFPGSL</sequence>
<name>A0ABR2E6F2_9ROSI</name>
<organism evidence="2 3">
    <name type="scientific">Hibiscus sabdariffa</name>
    <name type="common">roselle</name>
    <dbReference type="NCBI Taxonomy" id="183260"/>
    <lineage>
        <taxon>Eukaryota</taxon>
        <taxon>Viridiplantae</taxon>
        <taxon>Streptophyta</taxon>
        <taxon>Embryophyta</taxon>
        <taxon>Tracheophyta</taxon>
        <taxon>Spermatophyta</taxon>
        <taxon>Magnoliopsida</taxon>
        <taxon>eudicotyledons</taxon>
        <taxon>Gunneridae</taxon>
        <taxon>Pentapetalae</taxon>
        <taxon>rosids</taxon>
        <taxon>malvids</taxon>
        <taxon>Malvales</taxon>
        <taxon>Malvaceae</taxon>
        <taxon>Malvoideae</taxon>
        <taxon>Hibiscus</taxon>
    </lineage>
</organism>
<feature type="compositionally biased region" description="Basic and acidic residues" evidence="1">
    <location>
        <begin position="70"/>
        <end position="84"/>
    </location>
</feature>
<comment type="caution">
    <text evidence="2">The sequence shown here is derived from an EMBL/GenBank/DDBJ whole genome shotgun (WGS) entry which is preliminary data.</text>
</comment>
<feature type="region of interest" description="Disordered" evidence="1">
    <location>
        <begin position="115"/>
        <end position="135"/>
    </location>
</feature>
<protein>
    <submittedName>
        <fullName evidence="2">Uncharacterized protein</fullName>
    </submittedName>
</protein>
<gene>
    <name evidence="2" type="ORF">V6N12_041167</name>
</gene>